<reference evidence="1 2" key="1">
    <citation type="journal article" date="2023" name="Microb. Genom.">
        <title>Mesoterricola silvestris gen. nov., sp. nov., Mesoterricola sediminis sp. nov., Geothrix oryzae sp. nov., Geothrix edaphica sp. nov., Geothrix rubra sp. nov., and Geothrix limicola sp. nov., six novel members of Acidobacteriota isolated from soils.</title>
        <authorList>
            <person name="Weisberg A.J."/>
            <person name="Pearce E."/>
            <person name="Kramer C.G."/>
            <person name="Chang J.H."/>
            <person name="Clarke C.R."/>
        </authorList>
    </citation>
    <scope>NUCLEOTIDE SEQUENCE [LARGE SCALE GENOMIC DNA]</scope>
    <source>
        <strain evidence="1 2">ID09-01A</strain>
    </source>
</reference>
<evidence type="ECO:0000313" key="1">
    <source>
        <dbReference type="EMBL" id="MDX3704919.1"/>
    </source>
</evidence>
<accession>A0ABU4NQA4</accession>
<dbReference type="EMBL" id="JARAYU010000016">
    <property type="protein sequence ID" value="MDX3704919.1"/>
    <property type="molecule type" value="Genomic_DNA"/>
</dbReference>
<keyword evidence="2" id="KW-1185">Reference proteome</keyword>
<name>A0ABU4NQA4_9ACTN</name>
<organism evidence="1 2">
    <name type="scientific">Streptomyces europaeiscabiei</name>
    <dbReference type="NCBI Taxonomy" id="146819"/>
    <lineage>
        <taxon>Bacteria</taxon>
        <taxon>Bacillati</taxon>
        <taxon>Actinomycetota</taxon>
        <taxon>Actinomycetes</taxon>
        <taxon>Kitasatosporales</taxon>
        <taxon>Streptomycetaceae</taxon>
        <taxon>Streptomyces</taxon>
    </lineage>
</organism>
<sequence>MPISGGSTANSRTTGGWDVHFLHWMPVQSAEWRGVVALGALHNLREDGRL</sequence>
<proteinExistence type="predicted"/>
<evidence type="ECO:0000313" key="2">
    <source>
        <dbReference type="Proteomes" id="UP001271274"/>
    </source>
</evidence>
<protein>
    <submittedName>
        <fullName evidence="1">Uncharacterized protein</fullName>
    </submittedName>
</protein>
<comment type="caution">
    <text evidence="1">The sequence shown here is derived from an EMBL/GenBank/DDBJ whole genome shotgun (WGS) entry which is preliminary data.</text>
</comment>
<dbReference type="Proteomes" id="UP001271274">
    <property type="component" value="Unassembled WGS sequence"/>
</dbReference>
<gene>
    <name evidence="1" type="ORF">PV662_35320</name>
</gene>
<dbReference type="RefSeq" id="WP_159058606.1">
    <property type="nucleotide sequence ID" value="NZ_JARAUR010000032.1"/>
</dbReference>